<protein>
    <submittedName>
        <fullName evidence="2">Uncharacterized protein</fullName>
    </submittedName>
</protein>
<dbReference type="Proteomes" id="UP001244011">
    <property type="component" value="Unassembled WGS sequence"/>
</dbReference>
<gene>
    <name evidence="2" type="ORF">QBC33DRAFT_544892</name>
</gene>
<dbReference type="AlphaFoldDB" id="A0AAJ0BY11"/>
<dbReference type="EMBL" id="MU839016">
    <property type="protein sequence ID" value="KAK1765199.1"/>
    <property type="molecule type" value="Genomic_DNA"/>
</dbReference>
<feature type="compositionally biased region" description="Polar residues" evidence="1">
    <location>
        <begin position="165"/>
        <end position="175"/>
    </location>
</feature>
<feature type="region of interest" description="Disordered" evidence="1">
    <location>
        <begin position="165"/>
        <end position="192"/>
    </location>
</feature>
<accession>A0AAJ0BY11</accession>
<comment type="caution">
    <text evidence="2">The sequence shown here is derived from an EMBL/GenBank/DDBJ whole genome shotgun (WGS) entry which is preliminary data.</text>
</comment>
<sequence length="417" mass="46659">MSLSLDTVLQVIEIVNKAVEMYQKIQDAPEQMRKIGKRMERLNALLAHLELFLREKKEHALARLRPAQTEELLSIIEDIRDDSSKVQALFYKWNNDIGPFGFQLRFKTLAQAYFALGSSPEKLSGLADDIELHRQDLRDHLQLMGCIGINALLVGGSVGAAAQQNLATPGPTTNAGSGPKLPLSPSPSPSPVASRQDYRVLFVDPTNIARGVVAEALMKLLKEWTLGAGGDWRVKIVHSAGFFVKRGSDVVDTIDSLEFSYPSYRLPMAEGNKKPKEVALAALFDNGAYNFPFKKSVQEHIGAHRSRGLQKDVFKKYDYIMVFTGREHDNMIRLRKALVAKEGKGITQKGKGRIVHLGRYLTLDGIPREIVDAPKDKDGRDSRENWNWKVSQVKIAIKGFLKQEMRWKQPQNSGKSG</sequence>
<dbReference type="Gene3D" id="3.40.50.2300">
    <property type="match status" value="1"/>
</dbReference>
<reference evidence="2" key="1">
    <citation type="submission" date="2023-06" db="EMBL/GenBank/DDBJ databases">
        <title>Genome-scale phylogeny and comparative genomics of the fungal order Sordariales.</title>
        <authorList>
            <consortium name="Lawrence Berkeley National Laboratory"/>
            <person name="Hensen N."/>
            <person name="Bonometti L."/>
            <person name="Westerberg I."/>
            <person name="Brannstrom I.O."/>
            <person name="Guillou S."/>
            <person name="Cros-Aarteil S."/>
            <person name="Calhoun S."/>
            <person name="Haridas S."/>
            <person name="Kuo A."/>
            <person name="Mondo S."/>
            <person name="Pangilinan J."/>
            <person name="Riley R."/>
            <person name="Labutti K."/>
            <person name="Andreopoulos B."/>
            <person name="Lipzen A."/>
            <person name="Chen C."/>
            <person name="Yanf M."/>
            <person name="Daum C."/>
            <person name="Ng V."/>
            <person name="Clum A."/>
            <person name="Steindorff A."/>
            <person name="Ohm R."/>
            <person name="Martin F."/>
            <person name="Silar P."/>
            <person name="Natvig D."/>
            <person name="Lalanne C."/>
            <person name="Gautier V."/>
            <person name="Ament-Velasquez S.L."/>
            <person name="Kruys A."/>
            <person name="Hutchinson M.I."/>
            <person name="Powell A.J."/>
            <person name="Barry K."/>
            <person name="Miller A.N."/>
            <person name="Grigoriev I.V."/>
            <person name="Debuchy R."/>
            <person name="Gladieux P."/>
            <person name="Thoren M.H."/>
            <person name="Johannesson H."/>
        </authorList>
    </citation>
    <scope>NUCLEOTIDE SEQUENCE</scope>
    <source>
        <strain evidence="2">8032-3</strain>
    </source>
</reference>
<name>A0AAJ0BY11_9PEZI</name>
<evidence type="ECO:0000313" key="2">
    <source>
        <dbReference type="EMBL" id="KAK1765199.1"/>
    </source>
</evidence>
<keyword evidence="3" id="KW-1185">Reference proteome</keyword>
<organism evidence="2 3">
    <name type="scientific">Phialemonium atrogriseum</name>
    <dbReference type="NCBI Taxonomy" id="1093897"/>
    <lineage>
        <taxon>Eukaryota</taxon>
        <taxon>Fungi</taxon>
        <taxon>Dikarya</taxon>
        <taxon>Ascomycota</taxon>
        <taxon>Pezizomycotina</taxon>
        <taxon>Sordariomycetes</taxon>
        <taxon>Sordariomycetidae</taxon>
        <taxon>Cephalothecales</taxon>
        <taxon>Cephalothecaceae</taxon>
        <taxon>Phialemonium</taxon>
    </lineage>
</organism>
<evidence type="ECO:0000256" key="1">
    <source>
        <dbReference type="SAM" id="MobiDB-lite"/>
    </source>
</evidence>
<proteinExistence type="predicted"/>
<evidence type="ECO:0000313" key="3">
    <source>
        <dbReference type="Proteomes" id="UP001244011"/>
    </source>
</evidence>
<dbReference type="RefSeq" id="XP_060281412.1">
    <property type="nucleotide sequence ID" value="XM_060428501.1"/>
</dbReference>
<dbReference type="GeneID" id="85311688"/>